<protein>
    <submittedName>
        <fullName evidence="2">Uncharacterized protein</fullName>
    </submittedName>
</protein>
<dbReference type="eggNOG" id="ENOG502Z9KQ">
    <property type="taxonomic scope" value="Bacteria"/>
</dbReference>
<name>H8KVP8_SOLCM</name>
<dbReference type="KEGG" id="scn:Solca_1604"/>
<dbReference type="InterPro" id="IPR045398">
    <property type="entry name" value="DUF6515"/>
</dbReference>
<dbReference type="STRING" id="929556.Solca_1604"/>
<feature type="region of interest" description="Disordered" evidence="1">
    <location>
        <begin position="30"/>
        <end position="132"/>
    </location>
</feature>
<evidence type="ECO:0000313" key="3">
    <source>
        <dbReference type="Proteomes" id="UP000007590"/>
    </source>
</evidence>
<dbReference type="OrthoDB" id="826470at2"/>
<evidence type="ECO:0000256" key="1">
    <source>
        <dbReference type="SAM" id="MobiDB-lite"/>
    </source>
</evidence>
<feature type="compositionally biased region" description="Low complexity" evidence="1">
    <location>
        <begin position="54"/>
        <end position="65"/>
    </location>
</feature>
<feature type="compositionally biased region" description="Polar residues" evidence="1">
    <location>
        <begin position="84"/>
        <end position="99"/>
    </location>
</feature>
<dbReference type="EMBL" id="CP003349">
    <property type="protein sequence ID" value="AFD06671.1"/>
    <property type="molecule type" value="Genomic_DNA"/>
</dbReference>
<sequence length="332" mass="36860">MKTQSFSLQVLLYSFIVSALIFQPIDGNGQRMPHRGGGGVGNRGASSRPATHNRPSTPSRPASTPQKRSINGGSQLDADRGVRQNRSSSGGQTQINNRDNAGRNATIKDNTARRDDNNTNIGKGGNKVNIDNSKRNVNINVDNSKNINVNNNRNTVVRRNNINTYNRPPYRYGGRSYYCYHPYFYHPYRPFYWGPVWHPWGFFVATLAVTAIVVSVNNAQYHYDQGVWYEPSTNGYTVVQAPVGGTVTTIPSGYETVVVNNTTNYYYGGAYYEKDGTTYKVVAPPAGAVIEKLPEGGEEVRIGDQTYVKVGETYYQPVEGNKYEVVQIEEGS</sequence>
<dbReference type="RefSeq" id="WP_014679898.1">
    <property type="nucleotide sequence ID" value="NC_017770.1"/>
</dbReference>
<accession>H8KVP8</accession>
<evidence type="ECO:0000313" key="2">
    <source>
        <dbReference type="EMBL" id="AFD06671.1"/>
    </source>
</evidence>
<dbReference type="AlphaFoldDB" id="H8KVP8"/>
<organism evidence="2 3">
    <name type="scientific">Solitalea canadensis (strain ATCC 29591 / DSM 3403 / JCM 21819 / LMG 8368 / NBRC 15130 / NCIMB 12057 / USAM 9D)</name>
    <name type="common">Flexibacter canadensis</name>
    <dbReference type="NCBI Taxonomy" id="929556"/>
    <lineage>
        <taxon>Bacteria</taxon>
        <taxon>Pseudomonadati</taxon>
        <taxon>Bacteroidota</taxon>
        <taxon>Sphingobacteriia</taxon>
        <taxon>Sphingobacteriales</taxon>
        <taxon>Sphingobacteriaceae</taxon>
        <taxon>Solitalea</taxon>
    </lineage>
</organism>
<dbReference type="Proteomes" id="UP000007590">
    <property type="component" value="Chromosome"/>
</dbReference>
<gene>
    <name evidence="2" type="ordered locus">Solca_1604</name>
</gene>
<reference evidence="2" key="1">
    <citation type="submission" date="2012-02" db="EMBL/GenBank/DDBJ databases">
        <title>The complete genome of Solitalea canadensis DSM 3403.</title>
        <authorList>
            <consortium name="US DOE Joint Genome Institute (JGI-PGF)"/>
            <person name="Lucas S."/>
            <person name="Copeland A."/>
            <person name="Lapidus A."/>
            <person name="Glavina del Rio T."/>
            <person name="Dalin E."/>
            <person name="Tice H."/>
            <person name="Bruce D."/>
            <person name="Goodwin L."/>
            <person name="Pitluck S."/>
            <person name="Peters L."/>
            <person name="Ovchinnikova G."/>
            <person name="Lu M."/>
            <person name="Kyrpides N."/>
            <person name="Mavromatis K."/>
            <person name="Ivanova N."/>
            <person name="Brettin T."/>
            <person name="Detter J.C."/>
            <person name="Han C."/>
            <person name="Larimer F."/>
            <person name="Land M."/>
            <person name="Hauser L."/>
            <person name="Markowitz V."/>
            <person name="Cheng J.-F."/>
            <person name="Hugenholtz P."/>
            <person name="Woyke T."/>
            <person name="Wu D."/>
            <person name="Spring S."/>
            <person name="Schroeder M."/>
            <person name="Kopitz M."/>
            <person name="Brambilla E."/>
            <person name="Klenk H.-P."/>
            <person name="Eisen J.A."/>
        </authorList>
    </citation>
    <scope>NUCLEOTIDE SEQUENCE</scope>
    <source>
        <strain evidence="2">DSM 3403</strain>
    </source>
</reference>
<dbReference type="HOGENOM" id="CLU_851869_0_0_10"/>
<proteinExistence type="predicted"/>
<keyword evidence="3" id="KW-1185">Reference proteome</keyword>
<dbReference type="Pfam" id="PF20125">
    <property type="entry name" value="DUF6515"/>
    <property type="match status" value="1"/>
</dbReference>